<dbReference type="Gene3D" id="3.30.710.10">
    <property type="entry name" value="Potassium Channel Kv1.1, Chain A"/>
    <property type="match status" value="1"/>
</dbReference>
<evidence type="ECO:0000313" key="2">
    <source>
        <dbReference type="EMBL" id="OHT10274.1"/>
    </source>
</evidence>
<dbReference type="InterPro" id="IPR051481">
    <property type="entry name" value="BTB-POZ/Galectin-3-binding"/>
</dbReference>
<dbReference type="InterPro" id="IPR011333">
    <property type="entry name" value="SKP1/BTB/POZ_sf"/>
</dbReference>
<dbReference type="InterPro" id="IPR000210">
    <property type="entry name" value="BTB/POZ_dom"/>
</dbReference>
<dbReference type="GeneID" id="94826513"/>
<reference evidence="2" key="1">
    <citation type="submission" date="2016-10" db="EMBL/GenBank/DDBJ databases">
        <authorList>
            <person name="Benchimol M."/>
            <person name="Almeida L.G."/>
            <person name="Vasconcelos A.T."/>
            <person name="Perreira-Neves A."/>
            <person name="Rosa I.A."/>
            <person name="Tasca T."/>
            <person name="Bogo M.R."/>
            <person name="de Souza W."/>
        </authorList>
    </citation>
    <scope>NUCLEOTIDE SEQUENCE [LARGE SCALE GENOMIC DNA]</scope>
    <source>
        <strain evidence="2">K</strain>
    </source>
</reference>
<gene>
    <name evidence="2" type="ORF">TRFO_04302</name>
</gene>
<protein>
    <submittedName>
        <fullName evidence="2">BTB/POZ domain containing protein</fullName>
    </submittedName>
</protein>
<dbReference type="RefSeq" id="XP_068363410.1">
    <property type="nucleotide sequence ID" value="XM_068491809.1"/>
</dbReference>
<name>A0A1J4KGV4_9EUKA</name>
<dbReference type="EMBL" id="MLAK01000616">
    <property type="protein sequence ID" value="OHT10274.1"/>
    <property type="molecule type" value="Genomic_DNA"/>
</dbReference>
<dbReference type="CDD" id="cd18186">
    <property type="entry name" value="BTB_POZ_ZBTB_KLHL-like"/>
    <property type="match status" value="1"/>
</dbReference>
<proteinExistence type="predicted"/>
<dbReference type="PROSITE" id="PS50097">
    <property type="entry name" value="BTB"/>
    <property type="match status" value="1"/>
</dbReference>
<dbReference type="Pfam" id="PF00651">
    <property type="entry name" value="BTB"/>
    <property type="match status" value="1"/>
</dbReference>
<dbReference type="Proteomes" id="UP000179807">
    <property type="component" value="Unassembled WGS sequence"/>
</dbReference>
<feature type="domain" description="BTB" evidence="1">
    <location>
        <begin position="26"/>
        <end position="94"/>
    </location>
</feature>
<dbReference type="SUPFAM" id="SSF54695">
    <property type="entry name" value="POZ domain"/>
    <property type="match status" value="1"/>
</dbReference>
<evidence type="ECO:0000313" key="3">
    <source>
        <dbReference type="Proteomes" id="UP000179807"/>
    </source>
</evidence>
<dbReference type="PANTHER" id="PTHR24410">
    <property type="entry name" value="HL07962P-RELATED"/>
    <property type="match status" value="1"/>
</dbReference>
<sequence>MSDNPVEITSDSILDFSYFYKNHLIPDCTLVFPDGSKILAHRIILSNWSIFFEDAFTSGMQEDSTREVSIVFNPCNLLPAIVNFMYSTSIEINQENLMPLLEISHFYGVTKLFNDLKSKLDHCLDQNNIFDFVDQCYNLELKQSLALLKPYLARLYNLINIQQFSDKLDIVTFCHVLTSATENGIFQGDVVSELNTFLNGTKPSTKEETNELDKVIQIFGNPNRIKPLW</sequence>
<dbReference type="SMART" id="SM00225">
    <property type="entry name" value="BTB"/>
    <property type="match status" value="1"/>
</dbReference>
<dbReference type="AlphaFoldDB" id="A0A1J4KGV4"/>
<organism evidence="2 3">
    <name type="scientific">Tritrichomonas foetus</name>
    <dbReference type="NCBI Taxonomy" id="1144522"/>
    <lineage>
        <taxon>Eukaryota</taxon>
        <taxon>Metamonada</taxon>
        <taxon>Parabasalia</taxon>
        <taxon>Tritrichomonadida</taxon>
        <taxon>Tritrichomonadidae</taxon>
        <taxon>Tritrichomonas</taxon>
    </lineage>
</organism>
<accession>A0A1J4KGV4</accession>
<dbReference type="OrthoDB" id="45365at2759"/>
<evidence type="ECO:0000259" key="1">
    <source>
        <dbReference type="PROSITE" id="PS50097"/>
    </source>
</evidence>
<dbReference type="PANTHER" id="PTHR24410:SF23">
    <property type="entry name" value="BTB DOMAIN-CONTAINING PROTEIN-RELATED"/>
    <property type="match status" value="1"/>
</dbReference>
<keyword evidence="3" id="KW-1185">Reference proteome</keyword>
<comment type="caution">
    <text evidence="2">The sequence shown here is derived from an EMBL/GenBank/DDBJ whole genome shotgun (WGS) entry which is preliminary data.</text>
</comment>
<dbReference type="VEuPathDB" id="TrichDB:TRFO_04302"/>